<evidence type="ECO:0000313" key="7">
    <source>
        <dbReference type="Proteomes" id="UP000051010"/>
    </source>
</evidence>
<dbReference type="PATRIC" id="fig|1423786.4.peg.2878"/>
<evidence type="ECO:0000256" key="2">
    <source>
        <dbReference type="ARBA" id="ARBA00023015"/>
    </source>
</evidence>
<accession>A0A0R1YDB5</accession>
<proteinExistence type="inferred from homology"/>
<dbReference type="Gene3D" id="1.10.10.10">
    <property type="entry name" value="Winged helix-like DNA-binding domain superfamily/Winged helix DNA-binding domain"/>
    <property type="match status" value="1"/>
</dbReference>
<organism evidence="6 7">
    <name type="scientific">Lentilactobacillus parafarraginis DSM 18390 = JCM 14109</name>
    <dbReference type="NCBI Taxonomy" id="1423786"/>
    <lineage>
        <taxon>Bacteria</taxon>
        <taxon>Bacillati</taxon>
        <taxon>Bacillota</taxon>
        <taxon>Bacilli</taxon>
        <taxon>Lactobacillales</taxon>
        <taxon>Lactobacillaceae</taxon>
        <taxon>Lentilactobacillus</taxon>
    </lineage>
</organism>
<dbReference type="GO" id="GO:0003677">
    <property type="term" value="F:DNA binding"/>
    <property type="evidence" value="ECO:0007669"/>
    <property type="project" value="UniProtKB-KW"/>
</dbReference>
<evidence type="ECO:0000313" key="6">
    <source>
        <dbReference type="EMBL" id="KRM40568.1"/>
    </source>
</evidence>
<dbReference type="Gene3D" id="3.40.190.290">
    <property type="match status" value="1"/>
</dbReference>
<dbReference type="Pfam" id="PF03466">
    <property type="entry name" value="LysR_substrate"/>
    <property type="match status" value="1"/>
</dbReference>
<dbReference type="InterPro" id="IPR036388">
    <property type="entry name" value="WH-like_DNA-bd_sf"/>
</dbReference>
<dbReference type="InterPro" id="IPR036390">
    <property type="entry name" value="WH_DNA-bd_sf"/>
</dbReference>
<dbReference type="AlphaFoldDB" id="A0A0R1YDB5"/>
<dbReference type="PANTHER" id="PTHR30419">
    <property type="entry name" value="HTH-TYPE TRANSCRIPTIONAL REGULATOR YBHD"/>
    <property type="match status" value="1"/>
</dbReference>
<dbReference type="InterPro" id="IPR005119">
    <property type="entry name" value="LysR_subst-bd"/>
</dbReference>
<dbReference type="SUPFAM" id="SSF53850">
    <property type="entry name" value="Periplasmic binding protein-like II"/>
    <property type="match status" value="1"/>
</dbReference>
<keyword evidence="4" id="KW-0804">Transcription</keyword>
<dbReference type="InterPro" id="IPR000847">
    <property type="entry name" value="LysR_HTH_N"/>
</dbReference>
<evidence type="ECO:0000256" key="1">
    <source>
        <dbReference type="ARBA" id="ARBA00009437"/>
    </source>
</evidence>
<name>A0A0R1YDB5_9LACO</name>
<comment type="similarity">
    <text evidence="1">Belongs to the LysR transcriptional regulatory family.</text>
</comment>
<protein>
    <recommendedName>
        <fullName evidence="5">HTH lysR-type domain-containing protein</fullName>
    </recommendedName>
</protein>
<comment type="caution">
    <text evidence="6">The sequence shown here is derived from an EMBL/GenBank/DDBJ whole genome shotgun (WGS) entry which is preliminary data.</text>
</comment>
<reference evidence="6 7" key="1">
    <citation type="journal article" date="2015" name="Genome Announc.">
        <title>Expanding the biotechnology potential of lactobacilli through comparative genomics of 213 strains and associated genera.</title>
        <authorList>
            <person name="Sun Z."/>
            <person name="Harris H.M."/>
            <person name="McCann A."/>
            <person name="Guo C."/>
            <person name="Argimon S."/>
            <person name="Zhang W."/>
            <person name="Yang X."/>
            <person name="Jeffery I.B."/>
            <person name="Cooney J.C."/>
            <person name="Kagawa T.F."/>
            <person name="Liu W."/>
            <person name="Song Y."/>
            <person name="Salvetti E."/>
            <person name="Wrobel A."/>
            <person name="Rasinkangas P."/>
            <person name="Parkhill J."/>
            <person name="Rea M.C."/>
            <person name="O'Sullivan O."/>
            <person name="Ritari J."/>
            <person name="Douillard F.P."/>
            <person name="Paul Ross R."/>
            <person name="Yang R."/>
            <person name="Briner A.E."/>
            <person name="Felis G.E."/>
            <person name="de Vos W.M."/>
            <person name="Barrangou R."/>
            <person name="Klaenhammer T.R."/>
            <person name="Caufield P.W."/>
            <person name="Cui Y."/>
            <person name="Zhang H."/>
            <person name="O'Toole P.W."/>
        </authorList>
    </citation>
    <scope>NUCLEOTIDE SEQUENCE [LARGE SCALE GENOMIC DNA]</scope>
    <source>
        <strain evidence="6 7">DSM 18390</strain>
    </source>
</reference>
<evidence type="ECO:0000256" key="3">
    <source>
        <dbReference type="ARBA" id="ARBA00023125"/>
    </source>
</evidence>
<dbReference type="SUPFAM" id="SSF46785">
    <property type="entry name" value="Winged helix' DNA-binding domain"/>
    <property type="match status" value="1"/>
</dbReference>
<dbReference type="InterPro" id="IPR050950">
    <property type="entry name" value="HTH-type_LysR_regulators"/>
</dbReference>
<dbReference type="PROSITE" id="PS50931">
    <property type="entry name" value="HTH_LYSR"/>
    <property type="match status" value="1"/>
</dbReference>
<dbReference type="GO" id="GO:0003700">
    <property type="term" value="F:DNA-binding transcription factor activity"/>
    <property type="evidence" value="ECO:0007669"/>
    <property type="project" value="InterPro"/>
</dbReference>
<dbReference type="Proteomes" id="UP000051010">
    <property type="component" value="Unassembled WGS sequence"/>
</dbReference>
<dbReference type="CDD" id="cd05466">
    <property type="entry name" value="PBP2_LTTR_substrate"/>
    <property type="match status" value="1"/>
</dbReference>
<dbReference type="Pfam" id="PF00126">
    <property type="entry name" value="HTH_1"/>
    <property type="match status" value="1"/>
</dbReference>
<sequence>MNERDLKYFCHLVETGNYTATSKQFGVTQPAISAAVKRLETQYGTTLLTQFNHRAKLVVTPAGQVLYVKARKIIREISQVELEVKHANERQVRLGFSNVAGGIWLPRMIERFVKNNLLDQITTTVADSEKLLDDLRNGKLDAAVFSTIQPEQSADLQVTQLETRQLSLLVNVNHPLSKLREISPKDLKEVPLIARYKKTIPRMALDQFCFYRNVKPTILYEAATNQLVEGLVARNVGVGIAVDDGTVLSKQIVRIPLKEKDRVNCYMQLAVRKSFLPNENQQRCIELLKYYREN</sequence>
<keyword evidence="3" id="KW-0238">DNA-binding</keyword>
<dbReference type="PRINTS" id="PR00039">
    <property type="entry name" value="HTHLYSR"/>
</dbReference>
<dbReference type="RefSeq" id="WP_056980765.1">
    <property type="nucleotide sequence ID" value="NZ_AZFZ01000079.1"/>
</dbReference>
<gene>
    <name evidence="6" type="ORF">FD47_GL002736</name>
</gene>
<evidence type="ECO:0000259" key="5">
    <source>
        <dbReference type="PROSITE" id="PS50931"/>
    </source>
</evidence>
<feature type="domain" description="HTH lysR-type" evidence="5">
    <location>
        <begin position="1"/>
        <end position="58"/>
    </location>
</feature>
<dbReference type="GO" id="GO:0005829">
    <property type="term" value="C:cytosol"/>
    <property type="evidence" value="ECO:0007669"/>
    <property type="project" value="TreeGrafter"/>
</dbReference>
<keyword evidence="2" id="KW-0805">Transcription regulation</keyword>
<evidence type="ECO:0000256" key="4">
    <source>
        <dbReference type="ARBA" id="ARBA00023163"/>
    </source>
</evidence>
<dbReference type="EMBL" id="AZFZ01000079">
    <property type="protein sequence ID" value="KRM40568.1"/>
    <property type="molecule type" value="Genomic_DNA"/>
</dbReference>